<accession>A0ABW4XUD0</accession>
<dbReference type="Proteomes" id="UP001597380">
    <property type="component" value="Unassembled WGS sequence"/>
</dbReference>
<dbReference type="GO" id="GO:0004519">
    <property type="term" value="F:endonuclease activity"/>
    <property type="evidence" value="ECO:0007669"/>
    <property type="project" value="UniProtKB-KW"/>
</dbReference>
<dbReference type="Gene3D" id="3.60.10.10">
    <property type="entry name" value="Endonuclease/exonuclease/phosphatase"/>
    <property type="match status" value="1"/>
</dbReference>
<evidence type="ECO:0000313" key="3">
    <source>
        <dbReference type="Proteomes" id="UP001597380"/>
    </source>
</evidence>
<proteinExistence type="predicted"/>
<evidence type="ECO:0000313" key="2">
    <source>
        <dbReference type="EMBL" id="MFD2097474.1"/>
    </source>
</evidence>
<comment type="caution">
    <text evidence="2">The sequence shown here is derived from an EMBL/GenBank/DDBJ whole genome shotgun (WGS) entry which is preliminary data.</text>
</comment>
<sequence length="299" mass="33104">MSAIQGMISGLILWLLFALFDVNVPLNLQVWHNQSAPLAVADCREQISPPLRPLLNSHSPAQKAPDALPKQINLLVWNTYKFQNTGWQQELADAAKHADMLLLQEVAAHQQWHQWYSQAQAVYPSLTTPLLVRAFEKGDAPAGVWLSSSVPAQRLCASRFEEPWIGVPKSLLAAEYAWQGQTLLIVNLHGVNFSWALDEFQAQIQVAADLADAHDGPVVVAGDFNTWRQARVDSVSETLRKVGLQQIRPSPDLRTRINALAIDQVWVKGLDVVNAHSAVSETSDHNQITISIVPLTNTL</sequence>
<organism evidence="2 3">
    <name type="scientific">Corallincola platygyrae</name>
    <dbReference type="NCBI Taxonomy" id="1193278"/>
    <lineage>
        <taxon>Bacteria</taxon>
        <taxon>Pseudomonadati</taxon>
        <taxon>Pseudomonadota</taxon>
        <taxon>Gammaproteobacteria</taxon>
        <taxon>Alteromonadales</taxon>
        <taxon>Psychromonadaceae</taxon>
        <taxon>Corallincola</taxon>
    </lineage>
</organism>
<feature type="domain" description="Endonuclease/exonuclease/phosphatase" evidence="1">
    <location>
        <begin position="76"/>
        <end position="285"/>
    </location>
</feature>
<dbReference type="InterPro" id="IPR005135">
    <property type="entry name" value="Endo/exonuclease/phosphatase"/>
</dbReference>
<dbReference type="EMBL" id="JBHUHT010000017">
    <property type="protein sequence ID" value="MFD2097474.1"/>
    <property type="molecule type" value="Genomic_DNA"/>
</dbReference>
<dbReference type="InterPro" id="IPR036691">
    <property type="entry name" value="Endo/exonu/phosph_ase_sf"/>
</dbReference>
<gene>
    <name evidence="2" type="ORF">ACFSJ3_15860</name>
</gene>
<protein>
    <submittedName>
        <fullName evidence="2">Endonuclease/exonuclease/phosphatase family protein</fullName>
    </submittedName>
</protein>
<dbReference type="RefSeq" id="WP_345340636.1">
    <property type="nucleotide sequence ID" value="NZ_BAABLI010000015.1"/>
</dbReference>
<keyword evidence="2" id="KW-0540">Nuclease</keyword>
<keyword evidence="3" id="KW-1185">Reference proteome</keyword>
<dbReference type="NCBIfam" id="NF003840">
    <property type="entry name" value="PRK05421.1-2"/>
    <property type="match status" value="1"/>
</dbReference>
<dbReference type="SUPFAM" id="SSF56219">
    <property type="entry name" value="DNase I-like"/>
    <property type="match status" value="1"/>
</dbReference>
<reference evidence="3" key="1">
    <citation type="journal article" date="2019" name="Int. J. Syst. Evol. Microbiol.">
        <title>The Global Catalogue of Microorganisms (GCM) 10K type strain sequencing project: providing services to taxonomists for standard genome sequencing and annotation.</title>
        <authorList>
            <consortium name="The Broad Institute Genomics Platform"/>
            <consortium name="The Broad Institute Genome Sequencing Center for Infectious Disease"/>
            <person name="Wu L."/>
            <person name="Ma J."/>
        </authorList>
    </citation>
    <scope>NUCLEOTIDE SEQUENCE [LARGE SCALE GENOMIC DNA]</scope>
    <source>
        <strain evidence="3">CGMCC 1.10992</strain>
    </source>
</reference>
<name>A0ABW4XUD0_9GAMM</name>
<keyword evidence="2" id="KW-0255">Endonuclease</keyword>
<dbReference type="Pfam" id="PF03372">
    <property type="entry name" value="Exo_endo_phos"/>
    <property type="match status" value="1"/>
</dbReference>
<keyword evidence="2" id="KW-0378">Hydrolase</keyword>
<evidence type="ECO:0000259" key="1">
    <source>
        <dbReference type="Pfam" id="PF03372"/>
    </source>
</evidence>